<organism evidence="1 2">
    <name type="scientific">Azospirillum himalayense</name>
    <dbReference type="NCBI Taxonomy" id="654847"/>
    <lineage>
        <taxon>Bacteria</taxon>
        <taxon>Pseudomonadati</taxon>
        <taxon>Pseudomonadota</taxon>
        <taxon>Alphaproteobacteria</taxon>
        <taxon>Rhodospirillales</taxon>
        <taxon>Azospirillaceae</taxon>
        <taxon>Azospirillum</taxon>
    </lineage>
</organism>
<dbReference type="RefSeq" id="WP_376995258.1">
    <property type="nucleotide sequence ID" value="NZ_JBHSLC010000017.1"/>
</dbReference>
<dbReference type="EMBL" id="JBHSLC010000017">
    <property type="protein sequence ID" value="MFC5355625.1"/>
    <property type="molecule type" value="Genomic_DNA"/>
</dbReference>
<dbReference type="Proteomes" id="UP001596166">
    <property type="component" value="Unassembled WGS sequence"/>
</dbReference>
<evidence type="ECO:0000313" key="2">
    <source>
        <dbReference type="Proteomes" id="UP001596166"/>
    </source>
</evidence>
<proteinExistence type="predicted"/>
<gene>
    <name evidence="1" type="ORF">ACFPMG_11465</name>
</gene>
<keyword evidence="2" id="KW-1185">Reference proteome</keyword>
<reference evidence="2" key="1">
    <citation type="journal article" date="2019" name="Int. J. Syst. Evol. Microbiol.">
        <title>The Global Catalogue of Microorganisms (GCM) 10K type strain sequencing project: providing services to taxonomists for standard genome sequencing and annotation.</title>
        <authorList>
            <consortium name="The Broad Institute Genomics Platform"/>
            <consortium name="The Broad Institute Genome Sequencing Center for Infectious Disease"/>
            <person name="Wu L."/>
            <person name="Ma J."/>
        </authorList>
    </citation>
    <scope>NUCLEOTIDE SEQUENCE [LARGE SCALE GENOMIC DNA]</scope>
    <source>
        <strain evidence="2">CCUG 58760</strain>
    </source>
</reference>
<sequence length="610" mass="68140">MSETCAIAEDDRCGSHTPAGLPEFVEPGGLFSPQRLDLCVKYLYARAILDHRREDLFERLYVRHVLLRTGGREPNDFTGAPSGKQSIDDYVNGFRRLLDDIRENGYDASSPVPVMGDGRIGNGAHRLAACRALGVPVAVSRHEGQGGTWNFDWFVRHGFAPPDLQRILHCWVTLDRQAVVIVLWPAVKPLWRQLTDLCRGTLEMVGALTLDCRDMERPAFDSLILDLYADESSDHAHGLAHIERKCDLLGHHPAELQILVMTPGAHTPPDFSPASLKNDMRDYASPLVRKEDFITCHASASPDEARHMADTLLCPEYLSAVGLRRSRRPRGEFLAWLNDYDQALAGQGLAQQDCCIVGSSPLEINGIRLSTDIDFAVREPVREGRYHEGPVNLGGSVDVVSRGYHRSDRRPWISDAELMSNPDWHFRFRGRAFAGVDIVHDRKDFSRRPKDCADVDRIDALRGEPVYRDWLHEVTRLDFRCGGNLAEFVVLGWSCIEHWGTWTDGDVASLLLPVPRLAFGSLVVNARMLAAAPEGVAQHARVVVNGTVVGEWEVRPGAIEERVVEIPAAMIEQASRFALRLEVLAPYSPGEDQRRLGLGLIELLCRATRR</sequence>
<accession>A0ABW0G4M7</accession>
<protein>
    <submittedName>
        <fullName evidence="1">Uncharacterized protein</fullName>
    </submittedName>
</protein>
<name>A0ABW0G4M7_9PROT</name>
<evidence type="ECO:0000313" key="1">
    <source>
        <dbReference type="EMBL" id="MFC5355625.1"/>
    </source>
</evidence>
<comment type="caution">
    <text evidence="1">The sequence shown here is derived from an EMBL/GenBank/DDBJ whole genome shotgun (WGS) entry which is preliminary data.</text>
</comment>